<dbReference type="RefSeq" id="WP_182498301.1">
    <property type="nucleotide sequence ID" value="NZ_BMKM01000008.1"/>
</dbReference>
<evidence type="ECO:0000313" key="1">
    <source>
        <dbReference type="EMBL" id="GGE27950.1"/>
    </source>
</evidence>
<protein>
    <submittedName>
        <fullName evidence="1">Uncharacterized protein</fullName>
    </submittedName>
</protein>
<dbReference type="AlphaFoldDB" id="A0A8H9G1M6"/>
<dbReference type="InterPro" id="IPR049249">
    <property type="entry name" value="DUF6882"/>
</dbReference>
<name>A0A8H9G1M6_9SPHI</name>
<dbReference type="Proteomes" id="UP000614460">
    <property type="component" value="Unassembled WGS sequence"/>
</dbReference>
<comment type="caution">
    <text evidence="1">The sequence shown here is derived from an EMBL/GenBank/DDBJ whole genome shotgun (WGS) entry which is preliminary data.</text>
</comment>
<organism evidence="1 2">
    <name type="scientific">Sphingobacterium cellulitidis</name>
    <dbReference type="NCBI Taxonomy" id="1768011"/>
    <lineage>
        <taxon>Bacteria</taxon>
        <taxon>Pseudomonadati</taxon>
        <taxon>Bacteroidota</taxon>
        <taxon>Sphingobacteriia</taxon>
        <taxon>Sphingobacteriales</taxon>
        <taxon>Sphingobacteriaceae</taxon>
        <taxon>Sphingobacterium</taxon>
    </lineage>
</organism>
<accession>A0A8H9G1M6</accession>
<proteinExistence type="predicted"/>
<sequence length="157" mass="18301">MSLEKPNIDESFRVLHAKAHEYITDQQELLEDEYAFGHFSNYTVDWDNNTITFSHEDNSSLNLSFQIVGSLNADQSIWTWRWDNPNISPKEIEELEIIKNYGEFYDFGYLTSAQLEITTPIAWALTAISGYLRVSKGIFRILKEDEAQFVYFKEVLA</sequence>
<keyword evidence="2" id="KW-1185">Reference proteome</keyword>
<evidence type="ECO:0000313" key="2">
    <source>
        <dbReference type="Proteomes" id="UP000614460"/>
    </source>
</evidence>
<reference evidence="1" key="2">
    <citation type="submission" date="2020-09" db="EMBL/GenBank/DDBJ databases">
        <authorList>
            <person name="Sun Q."/>
            <person name="Zhou Y."/>
        </authorList>
    </citation>
    <scope>NUCLEOTIDE SEQUENCE</scope>
    <source>
        <strain evidence="1">CGMCC 1.15966</strain>
    </source>
</reference>
<dbReference type="EMBL" id="BMKM01000008">
    <property type="protein sequence ID" value="GGE27950.1"/>
    <property type="molecule type" value="Genomic_DNA"/>
</dbReference>
<dbReference type="Pfam" id="PF21813">
    <property type="entry name" value="DUF6882"/>
    <property type="match status" value="1"/>
</dbReference>
<gene>
    <name evidence="1" type="ORF">GCM10011516_26970</name>
</gene>
<reference evidence="1" key="1">
    <citation type="journal article" date="2014" name="Int. J. Syst. Evol. Microbiol.">
        <title>Complete genome sequence of Corynebacterium casei LMG S-19264T (=DSM 44701T), isolated from a smear-ripened cheese.</title>
        <authorList>
            <consortium name="US DOE Joint Genome Institute (JGI-PGF)"/>
            <person name="Walter F."/>
            <person name="Albersmeier A."/>
            <person name="Kalinowski J."/>
            <person name="Ruckert C."/>
        </authorList>
    </citation>
    <scope>NUCLEOTIDE SEQUENCE</scope>
    <source>
        <strain evidence="1">CGMCC 1.15966</strain>
    </source>
</reference>